<evidence type="ECO:0000256" key="5">
    <source>
        <dbReference type="ARBA" id="ARBA00022989"/>
    </source>
</evidence>
<evidence type="ECO:0000313" key="15">
    <source>
        <dbReference type="Proteomes" id="UP000007879"/>
    </source>
</evidence>
<evidence type="ECO:0000256" key="4">
    <source>
        <dbReference type="ARBA" id="ARBA00022692"/>
    </source>
</evidence>
<name>A0A1X7UF05_AMPQE</name>
<evidence type="ECO:0000256" key="3">
    <source>
        <dbReference type="ARBA" id="ARBA00022461"/>
    </source>
</evidence>
<evidence type="ECO:0000256" key="9">
    <source>
        <dbReference type="ARBA" id="ARBA00023201"/>
    </source>
</evidence>
<dbReference type="eggNOG" id="KOG4294">
    <property type="taxonomic scope" value="Eukaryota"/>
</dbReference>
<dbReference type="AlphaFoldDB" id="A0A1X7UF05"/>
<dbReference type="PRINTS" id="PR01078">
    <property type="entry name" value="AMINACHANNEL"/>
</dbReference>
<feature type="transmembrane region" description="Helical" evidence="13">
    <location>
        <begin position="39"/>
        <end position="57"/>
    </location>
</feature>
<evidence type="ECO:0000256" key="13">
    <source>
        <dbReference type="SAM" id="Phobius"/>
    </source>
</evidence>
<accession>A0A1X7UF05</accession>
<comment type="similarity">
    <text evidence="11">Belongs to the amiloride-sensitive sodium channel (TC 1.A.6) family.</text>
</comment>
<organism evidence="14">
    <name type="scientific">Amphimedon queenslandica</name>
    <name type="common">Sponge</name>
    <dbReference type="NCBI Taxonomy" id="400682"/>
    <lineage>
        <taxon>Eukaryota</taxon>
        <taxon>Metazoa</taxon>
        <taxon>Porifera</taxon>
        <taxon>Demospongiae</taxon>
        <taxon>Heteroscleromorpha</taxon>
        <taxon>Haplosclerida</taxon>
        <taxon>Niphatidae</taxon>
        <taxon>Amphimedon</taxon>
    </lineage>
</organism>
<dbReference type="FunCoup" id="A0A1X7UF05">
    <property type="interactions" value="79"/>
</dbReference>
<feature type="transmembrane region" description="Helical" evidence="13">
    <location>
        <begin position="412"/>
        <end position="435"/>
    </location>
</feature>
<dbReference type="PANTHER" id="PTHR11690">
    <property type="entry name" value="AMILORIDE-SENSITIVE SODIUM CHANNEL-RELATED"/>
    <property type="match status" value="1"/>
</dbReference>
<keyword evidence="8 13" id="KW-0472">Membrane</keyword>
<keyword evidence="6" id="KW-0915">Sodium</keyword>
<keyword evidence="7 11" id="KW-0406">Ion transport</keyword>
<protein>
    <submittedName>
        <fullName evidence="14">Uncharacterized protein</fullName>
    </submittedName>
</protein>
<keyword evidence="5 13" id="KW-1133">Transmembrane helix</keyword>
<dbReference type="Gene3D" id="2.60.470.10">
    <property type="entry name" value="Acid-sensing ion channels like domains"/>
    <property type="match status" value="1"/>
</dbReference>
<evidence type="ECO:0000256" key="10">
    <source>
        <dbReference type="ARBA" id="ARBA00023303"/>
    </source>
</evidence>
<keyword evidence="4 11" id="KW-0812">Transmembrane</keyword>
<evidence type="ECO:0000256" key="1">
    <source>
        <dbReference type="ARBA" id="ARBA00004141"/>
    </source>
</evidence>
<dbReference type="GO" id="GO:0005886">
    <property type="term" value="C:plasma membrane"/>
    <property type="evidence" value="ECO:0007669"/>
    <property type="project" value="TreeGrafter"/>
</dbReference>
<reference evidence="15" key="1">
    <citation type="journal article" date="2010" name="Nature">
        <title>The Amphimedon queenslandica genome and the evolution of animal complexity.</title>
        <authorList>
            <person name="Srivastava M."/>
            <person name="Simakov O."/>
            <person name="Chapman J."/>
            <person name="Fahey B."/>
            <person name="Gauthier M.E."/>
            <person name="Mitros T."/>
            <person name="Richards G.S."/>
            <person name="Conaco C."/>
            <person name="Dacre M."/>
            <person name="Hellsten U."/>
            <person name="Larroux C."/>
            <person name="Putnam N.H."/>
            <person name="Stanke M."/>
            <person name="Adamska M."/>
            <person name="Darling A."/>
            <person name="Degnan S.M."/>
            <person name="Oakley T.H."/>
            <person name="Plachetzki D.C."/>
            <person name="Zhai Y."/>
            <person name="Adamski M."/>
            <person name="Calcino A."/>
            <person name="Cummins S.F."/>
            <person name="Goodstein D.M."/>
            <person name="Harris C."/>
            <person name="Jackson D.J."/>
            <person name="Leys S.P."/>
            <person name="Shu S."/>
            <person name="Woodcroft B.J."/>
            <person name="Vervoort M."/>
            <person name="Kosik K.S."/>
            <person name="Manning G."/>
            <person name="Degnan B.M."/>
            <person name="Rokhsar D.S."/>
        </authorList>
    </citation>
    <scope>NUCLEOTIDE SEQUENCE [LARGE SCALE GENOMIC DNA]</scope>
</reference>
<evidence type="ECO:0000256" key="12">
    <source>
        <dbReference type="SAM" id="MobiDB-lite"/>
    </source>
</evidence>
<sequence>MQPAKGYTLTDQYFHDFVETTRISGIKHIFRGRSKIRRIMWALFFISSFVGCTLVVGKNIARYIEKPTASSIKVIPHDNGMRFPSVTICNINIYKDPNVSAVSKETYSLIYYLFNSDTKEYNSTQECIDNATEYYKKHDIWSSLLPKENNFIHDCSFSYETGVISCKDMFYPVLTPAGICYTFNDFKMNEMLIPNITSGMKYGLKLVLNIEEERYPAFEGKTGAQIIVHERNDIPRPNLAGISVPPGQNIDIGFIKAIKNDKTDSRDCINDGEKKLDFLPDVVYSKFACQENELYERLASNCNCTINPYGLDVTNTSNCSLSNLCCMRQQYSKYNRNSSCKSPCKYTFYNLKNSYSSFPRGRTLTEISKTVKMNKSAIRDNFLSVHVFLLDLETKETYSHNSFDISELLGELGGTMGLFLGINILAIVEVIILILDEIKKYLCPKKCKQKLNKIENCIPECALSRGRNDTLLTDPVSTPEKENHETPYTTAVDIDN</sequence>
<comment type="subcellular location">
    <subcellularLocation>
        <location evidence="1">Membrane</location>
        <topology evidence="1">Multi-pass membrane protein</topology>
    </subcellularLocation>
</comment>
<dbReference type="KEGG" id="aqu:105313537"/>
<keyword evidence="2 11" id="KW-0813">Transport</keyword>
<keyword evidence="3 11" id="KW-0894">Sodium channel</keyword>
<evidence type="ECO:0000256" key="7">
    <source>
        <dbReference type="ARBA" id="ARBA00023065"/>
    </source>
</evidence>
<gene>
    <name evidence="14" type="primary">105313537</name>
</gene>
<keyword evidence="10 11" id="KW-0407">Ion channel</keyword>
<dbReference type="EnsemblMetazoa" id="XM_011407044.1">
    <property type="protein sequence ID" value="XP_011405346.1"/>
    <property type="gene ID" value="LOC105313537"/>
</dbReference>
<dbReference type="GO" id="GO:0015280">
    <property type="term" value="F:ligand-gated sodium channel activity"/>
    <property type="evidence" value="ECO:0007669"/>
    <property type="project" value="TreeGrafter"/>
</dbReference>
<dbReference type="PANTHER" id="PTHR11690:SF300">
    <property type="entry name" value="PICKPOCKET PROTEIN 19"/>
    <property type="match status" value="1"/>
</dbReference>
<keyword evidence="9 11" id="KW-0739">Sodium transport</keyword>
<proteinExistence type="inferred from homology"/>
<evidence type="ECO:0000256" key="2">
    <source>
        <dbReference type="ARBA" id="ARBA00022448"/>
    </source>
</evidence>
<evidence type="ECO:0000256" key="6">
    <source>
        <dbReference type="ARBA" id="ARBA00023053"/>
    </source>
</evidence>
<evidence type="ECO:0000313" key="14">
    <source>
        <dbReference type="EnsemblMetazoa" id="Aqu2.1.26220_001"/>
    </source>
</evidence>
<evidence type="ECO:0000256" key="11">
    <source>
        <dbReference type="RuleBase" id="RU000679"/>
    </source>
</evidence>
<evidence type="ECO:0000256" key="8">
    <source>
        <dbReference type="ARBA" id="ARBA00023136"/>
    </source>
</evidence>
<dbReference type="Proteomes" id="UP000007879">
    <property type="component" value="Unassembled WGS sequence"/>
</dbReference>
<dbReference type="InterPro" id="IPR001873">
    <property type="entry name" value="ENaC"/>
</dbReference>
<dbReference type="Pfam" id="PF00858">
    <property type="entry name" value="ASC"/>
    <property type="match status" value="1"/>
</dbReference>
<dbReference type="OMA" id="TICNINI"/>
<dbReference type="InParanoid" id="A0A1X7UF05"/>
<reference evidence="14" key="2">
    <citation type="submission" date="2017-05" db="UniProtKB">
        <authorList>
            <consortium name="EnsemblMetazoa"/>
        </authorList>
    </citation>
    <scope>IDENTIFICATION</scope>
</reference>
<feature type="region of interest" description="Disordered" evidence="12">
    <location>
        <begin position="473"/>
        <end position="496"/>
    </location>
</feature>
<keyword evidence="15" id="KW-1185">Reference proteome</keyword>
<dbReference type="OrthoDB" id="5989449at2759"/>
<dbReference type="EnsemblMetazoa" id="Aqu2.1.26220_001">
    <property type="protein sequence ID" value="Aqu2.1.26220_001"/>
    <property type="gene ID" value="Aqu2.1.26220"/>
</dbReference>